<evidence type="ECO:0000313" key="3">
    <source>
        <dbReference type="Proteomes" id="UP000297245"/>
    </source>
</evidence>
<name>A0A4S8MFN2_DENBC</name>
<keyword evidence="3" id="KW-1185">Reference proteome</keyword>
<organism evidence="2 3">
    <name type="scientific">Dendrothele bispora (strain CBS 962.96)</name>
    <dbReference type="NCBI Taxonomy" id="1314807"/>
    <lineage>
        <taxon>Eukaryota</taxon>
        <taxon>Fungi</taxon>
        <taxon>Dikarya</taxon>
        <taxon>Basidiomycota</taxon>
        <taxon>Agaricomycotina</taxon>
        <taxon>Agaricomycetes</taxon>
        <taxon>Agaricomycetidae</taxon>
        <taxon>Agaricales</taxon>
        <taxon>Agaricales incertae sedis</taxon>
        <taxon>Dendrothele</taxon>
    </lineage>
</organism>
<accession>A0A4S8MFN2</accession>
<dbReference type="EMBL" id="ML179090">
    <property type="protein sequence ID" value="THV01407.1"/>
    <property type="molecule type" value="Genomic_DNA"/>
</dbReference>
<reference evidence="2 3" key="1">
    <citation type="journal article" date="2019" name="Nat. Ecol. Evol.">
        <title>Megaphylogeny resolves global patterns of mushroom evolution.</title>
        <authorList>
            <person name="Varga T."/>
            <person name="Krizsan K."/>
            <person name="Foldi C."/>
            <person name="Dima B."/>
            <person name="Sanchez-Garcia M."/>
            <person name="Sanchez-Ramirez S."/>
            <person name="Szollosi G.J."/>
            <person name="Szarkandi J.G."/>
            <person name="Papp V."/>
            <person name="Albert L."/>
            <person name="Andreopoulos W."/>
            <person name="Angelini C."/>
            <person name="Antonin V."/>
            <person name="Barry K.W."/>
            <person name="Bougher N.L."/>
            <person name="Buchanan P."/>
            <person name="Buyck B."/>
            <person name="Bense V."/>
            <person name="Catcheside P."/>
            <person name="Chovatia M."/>
            <person name="Cooper J."/>
            <person name="Damon W."/>
            <person name="Desjardin D."/>
            <person name="Finy P."/>
            <person name="Geml J."/>
            <person name="Haridas S."/>
            <person name="Hughes K."/>
            <person name="Justo A."/>
            <person name="Karasinski D."/>
            <person name="Kautmanova I."/>
            <person name="Kiss B."/>
            <person name="Kocsube S."/>
            <person name="Kotiranta H."/>
            <person name="LaButti K.M."/>
            <person name="Lechner B.E."/>
            <person name="Liimatainen K."/>
            <person name="Lipzen A."/>
            <person name="Lukacs Z."/>
            <person name="Mihaltcheva S."/>
            <person name="Morgado L.N."/>
            <person name="Niskanen T."/>
            <person name="Noordeloos M.E."/>
            <person name="Ohm R.A."/>
            <person name="Ortiz-Santana B."/>
            <person name="Ovrebo C."/>
            <person name="Racz N."/>
            <person name="Riley R."/>
            <person name="Savchenko A."/>
            <person name="Shiryaev A."/>
            <person name="Soop K."/>
            <person name="Spirin V."/>
            <person name="Szebenyi C."/>
            <person name="Tomsovsky M."/>
            <person name="Tulloss R.E."/>
            <person name="Uehling J."/>
            <person name="Grigoriev I.V."/>
            <person name="Vagvolgyi C."/>
            <person name="Papp T."/>
            <person name="Martin F.M."/>
            <person name="Miettinen O."/>
            <person name="Hibbett D.S."/>
            <person name="Nagy L.G."/>
        </authorList>
    </citation>
    <scope>NUCLEOTIDE SEQUENCE [LARGE SCALE GENOMIC DNA]</scope>
    <source>
        <strain evidence="2 3">CBS 962.96</strain>
    </source>
</reference>
<dbReference type="InterPro" id="IPR046700">
    <property type="entry name" value="DUF6570"/>
</dbReference>
<protein>
    <recommendedName>
        <fullName evidence="1">DUF6570 domain-containing protein</fullName>
    </recommendedName>
</protein>
<dbReference type="OrthoDB" id="3235800at2759"/>
<feature type="non-terminal residue" evidence="2">
    <location>
        <position position="255"/>
    </location>
</feature>
<dbReference type="Proteomes" id="UP000297245">
    <property type="component" value="Unassembled WGS sequence"/>
</dbReference>
<gene>
    <name evidence="2" type="ORF">K435DRAFT_655388</name>
</gene>
<evidence type="ECO:0000313" key="2">
    <source>
        <dbReference type="EMBL" id="THV01407.1"/>
    </source>
</evidence>
<dbReference type="Pfam" id="PF20209">
    <property type="entry name" value="DUF6570"/>
    <property type="match status" value="1"/>
</dbReference>
<dbReference type="AlphaFoldDB" id="A0A4S8MFN2"/>
<proteinExistence type="predicted"/>
<sequence>MIARCRSKAWIVKLHDNGLESAFDAHNVTGINDGGSSANLQRGVKGHIIMYPQNPTSVLDLLPPPMEDLCTAVCVIFVGPHPPSQDWLKEKATPLIFRKEKLQRALEWLRAHNPLYRDVRINQPFLDGLQDEEILPVQIEHVCPDSRSDAVNSSYDNREEGVTVDDSAIAFERVVVSDLSGNESSGVLKRAASKHVRQKQGSYVRYPHGSQPVTEFNNHSLFPMMYPTLFPYGLGGFGTPERLVPVSMKVHVKHL</sequence>
<evidence type="ECO:0000259" key="1">
    <source>
        <dbReference type="Pfam" id="PF20209"/>
    </source>
</evidence>
<feature type="domain" description="DUF6570" evidence="1">
    <location>
        <begin position="1"/>
        <end position="124"/>
    </location>
</feature>